<gene>
    <name evidence="5" type="ORF">GGD40_003315</name>
</gene>
<dbReference type="InterPro" id="IPR052021">
    <property type="entry name" value="Type-I_RS_S_subunit"/>
</dbReference>
<evidence type="ECO:0000256" key="3">
    <source>
        <dbReference type="ARBA" id="ARBA00023125"/>
    </source>
</evidence>
<evidence type="ECO:0000313" key="5">
    <source>
        <dbReference type="EMBL" id="NYH23836.1"/>
    </source>
</evidence>
<dbReference type="CDD" id="cd17293">
    <property type="entry name" value="RMtype1_S_Ppo21ORF8840P_TRD1-CR1_like"/>
    <property type="match status" value="1"/>
</dbReference>
<comment type="caution">
    <text evidence="5">The sequence shown here is derived from an EMBL/GenBank/DDBJ whole genome shotgun (WGS) entry which is preliminary data.</text>
</comment>
<keyword evidence="5" id="KW-0378">Hydrolase</keyword>
<dbReference type="Pfam" id="PF01420">
    <property type="entry name" value="Methylase_S"/>
    <property type="match status" value="2"/>
</dbReference>
<dbReference type="PANTHER" id="PTHR30408:SF12">
    <property type="entry name" value="TYPE I RESTRICTION ENZYME MJAVIII SPECIFICITY SUBUNIT"/>
    <property type="match status" value="1"/>
</dbReference>
<keyword evidence="6" id="KW-1185">Reference proteome</keyword>
<proteinExistence type="inferred from homology"/>
<dbReference type="GO" id="GO:0009035">
    <property type="term" value="F:type I site-specific deoxyribonuclease activity"/>
    <property type="evidence" value="ECO:0007669"/>
    <property type="project" value="UniProtKB-EC"/>
</dbReference>
<feature type="domain" description="Type I restriction modification DNA specificity" evidence="4">
    <location>
        <begin position="3"/>
        <end position="164"/>
    </location>
</feature>
<feature type="domain" description="Type I restriction modification DNA specificity" evidence="4">
    <location>
        <begin position="198"/>
        <end position="359"/>
    </location>
</feature>
<dbReference type="EC" id="3.1.21.3" evidence="5"/>
<keyword evidence="2" id="KW-0680">Restriction system</keyword>
<dbReference type="CDD" id="cd17273">
    <property type="entry name" value="RMtype1_S_EcoJA69PI-TRD1-CR1_like"/>
    <property type="match status" value="1"/>
</dbReference>
<evidence type="ECO:0000256" key="1">
    <source>
        <dbReference type="ARBA" id="ARBA00010923"/>
    </source>
</evidence>
<reference evidence="5 6" key="1">
    <citation type="submission" date="2020-07" db="EMBL/GenBank/DDBJ databases">
        <title>Exploring microbial biodiversity for novel pathways involved in the catabolism of aromatic compounds derived from lignin.</title>
        <authorList>
            <person name="Elkins J."/>
        </authorList>
    </citation>
    <scope>NUCLEOTIDE SEQUENCE [LARGE SCALE GENOMIC DNA]</scope>
    <source>
        <strain evidence="5 6">H2C3C</strain>
    </source>
</reference>
<sequence length="383" mass="41642">MSWPHVRLGDCCEVVSGATPKTTIEAYWGGEIFWATPKDISNLDSSTLVDTPDKITHEGYRSCSTKLVPVGAVLVSSRAPIGLVAIAGVEMCTNQGFKSLVPGPKVHSEYLYHCMKVNASRLASLGNGATFKEVSKSVVEDFEIPLPPLAEQIRIATILDKADGVRRKRREAIRLVDEFLRAAFFEKCGDPVSNSMAWPEKRISDVGSVTTGNTPSREVAAYYGDAIEWIKSDNINTPSHILTKAREGLSELGVSVGRIVAEGATLMTCIAGSPDCIGNVAMTDRRIAFNQQINAITPGPGIEREFLYTLLLFSKPRIQASSTNSMKGMVSKGALEKVKLIWPSENTQNEIAALFRQVQQVVGHMEDADPASLLEALQSKLFV</sequence>
<evidence type="ECO:0000256" key="2">
    <source>
        <dbReference type="ARBA" id="ARBA00022747"/>
    </source>
</evidence>
<dbReference type="PANTHER" id="PTHR30408">
    <property type="entry name" value="TYPE-1 RESTRICTION ENZYME ECOKI SPECIFICITY PROTEIN"/>
    <property type="match status" value="1"/>
</dbReference>
<dbReference type="SUPFAM" id="SSF116734">
    <property type="entry name" value="DNA methylase specificity domain"/>
    <property type="match status" value="2"/>
</dbReference>
<organism evidence="5 6">
    <name type="scientific">Paraburkholderia bryophila</name>
    <dbReference type="NCBI Taxonomy" id="420952"/>
    <lineage>
        <taxon>Bacteria</taxon>
        <taxon>Pseudomonadati</taxon>
        <taxon>Pseudomonadota</taxon>
        <taxon>Betaproteobacteria</taxon>
        <taxon>Burkholderiales</taxon>
        <taxon>Burkholderiaceae</taxon>
        <taxon>Paraburkholderia</taxon>
    </lineage>
</organism>
<dbReference type="Gene3D" id="3.90.220.20">
    <property type="entry name" value="DNA methylase specificity domains"/>
    <property type="match status" value="2"/>
</dbReference>
<dbReference type="GO" id="GO:0009307">
    <property type="term" value="P:DNA restriction-modification system"/>
    <property type="evidence" value="ECO:0007669"/>
    <property type="project" value="UniProtKB-KW"/>
</dbReference>
<accession>A0A7Y9WPH2</accession>
<name>A0A7Y9WPH2_9BURK</name>
<dbReference type="GO" id="GO:0003677">
    <property type="term" value="F:DNA binding"/>
    <property type="evidence" value="ECO:0007669"/>
    <property type="project" value="UniProtKB-KW"/>
</dbReference>
<keyword evidence="3" id="KW-0238">DNA-binding</keyword>
<evidence type="ECO:0000313" key="6">
    <source>
        <dbReference type="Proteomes" id="UP000540929"/>
    </source>
</evidence>
<dbReference type="EMBL" id="JACCAS010000001">
    <property type="protein sequence ID" value="NYH23836.1"/>
    <property type="molecule type" value="Genomic_DNA"/>
</dbReference>
<dbReference type="AlphaFoldDB" id="A0A7Y9WPH2"/>
<dbReference type="RefSeq" id="WP_179744272.1">
    <property type="nucleotide sequence ID" value="NZ_JACCAS010000001.1"/>
</dbReference>
<dbReference type="Proteomes" id="UP000540929">
    <property type="component" value="Unassembled WGS sequence"/>
</dbReference>
<dbReference type="InterPro" id="IPR044946">
    <property type="entry name" value="Restrct_endonuc_typeI_TRD_sf"/>
</dbReference>
<comment type="similarity">
    <text evidence="1">Belongs to the type-I restriction system S methylase family.</text>
</comment>
<evidence type="ECO:0000259" key="4">
    <source>
        <dbReference type="Pfam" id="PF01420"/>
    </source>
</evidence>
<protein>
    <submittedName>
        <fullName evidence="5">Type I restriction enzyme S subunit</fullName>
        <ecNumber evidence="5">3.1.21.3</ecNumber>
    </submittedName>
</protein>
<dbReference type="InterPro" id="IPR000055">
    <property type="entry name" value="Restrct_endonuc_typeI_TRD"/>
</dbReference>